<dbReference type="PANTHER" id="PTHR44006:SF1">
    <property type="entry name" value="U5 SMALL NUCLEAR RIBONUCLEOPROTEIN 40 KDA PROTEIN"/>
    <property type="match status" value="1"/>
</dbReference>
<dbReference type="EMBL" id="JAWWNJ010000089">
    <property type="protein sequence ID" value="KAK7000155.1"/>
    <property type="molecule type" value="Genomic_DNA"/>
</dbReference>
<dbReference type="PANTHER" id="PTHR44006">
    <property type="entry name" value="U5 SMALL NUCLEAR RIBONUCLEOPROTEIN 40 KDA PROTEIN"/>
    <property type="match status" value="1"/>
</dbReference>
<dbReference type="Proteomes" id="UP001362999">
    <property type="component" value="Unassembled WGS sequence"/>
</dbReference>
<evidence type="ECO:0000313" key="5">
    <source>
        <dbReference type="Proteomes" id="UP001362999"/>
    </source>
</evidence>
<comment type="caution">
    <text evidence="4">The sequence shown here is derived from an EMBL/GenBank/DDBJ whole genome shotgun (WGS) entry which is preliminary data.</text>
</comment>
<dbReference type="SUPFAM" id="SSF50978">
    <property type="entry name" value="WD40 repeat-like"/>
    <property type="match status" value="1"/>
</dbReference>
<gene>
    <name evidence="4" type="ORF">R3P38DRAFT_2561496</name>
</gene>
<reference evidence="4 5" key="1">
    <citation type="journal article" date="2024" name="J Genomics">
        <title>Draft genome sequencing and assembly of Favolaschia claudopus CIRM-BRFM 2984 isolated from oak limbs.</title>
        <authorList>
            <person name="Navarro D."/>
            <person name="Drula E."/>
            <person name="Chaduli D."/>
            <person name="Cazenave R."/>
            <person name="Ahrendt S."/>
            <person name="Wang J."/>
            <person name="Lipzen A."/>
            <person name="Daum C."/>
            <person name="Barry K."/>
            <person name="Grigoriev I.V."/>
            <person name="Favel A."/>
            <person name="Rosso M.N."/>
            <person name="Martin F."/>
        </authorList>
    </citation>
    <scope>NUCLEOTIDE SEQUENCE [LARGE SCALE GENOMIC DNA]</scope>
    <source>
        <strain evidence="4 5">CIRM-BRFM 2984</strain>
    </source>
</reference>
<dbReference type="Pfam" id="PF00400">
    <property type="entry name" value="WD40"/>
    <property type="match status" value="1"/>
</dbReference>
<protein>
    <submittedName>
        <fullName evidence="4">WD40 repeat-like protein</fullName>
    </submittedName>
</protein>
<dbReference type="GO" id="GO:0071013">
    <property type="term" value="C:catalytic step 2 spliceosome"/>
    <property type="evidence" value="ECO:0007669"/>
    <property type="project" value="TreeGrafter"/>
</dbReference>
<dbReference type="InterPro" id="IPR015943">
    <property type="entry name" value="WD40/YVTN_repeat-like_dom_sf"/>
</dbReference>
<keyword evidence="3" id="KW-0812">Transmembrane</keyword>
<evidence type="ECO:0000256" key="3">
    <source>
        <dbReference type="SAM" id="Phobius"/>
    </source>
</evidence>
<keyword evidence="3" id="KW-1133">Transmembrane helix</keyword>
<dbReference type="InterPro" id="IPR052234">
    <property type="entry name" value="U5_snRNP_Component"/>
</dbReference>
<dbReference type="InterPro" id="IPR036322">
    <property type="entry name" value="WD40_repeat_dom_sf"/>
</dbReference>
<accession>A0AAW0A2U6</accession>
<dbReference type="GO" id="GO:0003723">
    <property type="term" value="F:RNA binding"/>
    <property type="evidence" value="ECO:0007669"/>
    <property type="project" value="TreeGrafter"/>
</dbReference>
<keyword evidence="1" id="KW-0853">WD repeat</keyword>
<sequence>MPMVLTSRTQPSSKNQNFVVQGTLDGHRGAILCLGTTEDGKFAASGGSDGTRIWNLETMAQISRPAVKGIRGWTTAVLWIRREDDAAEILLYGTEQGYLVCWKQATPSSFEEIRVWRFAIRAEITALCFDAASNRLVVVNRASTLYSFALNRDLSLRRLSVCGIADVVPKAVAFGDMKDQERQILVFGLFDGQVHTVHGSSIVGQRELGGMIGDASVNVGKGLFVIDDPHQGVGLYRIDDSRRLKTFEIPQTQENPRPRQVCFADDAKLIVCGSDHGVAFVFDRWNEQIVDELYFGAADWLQTITAVDMNESTMILGARSRDLQGSNKIIVWRGARTKKPMEASAIWGYLVHVLNVIVGIAMFYYLSPYLPGLKH</sequence>
<evidence type="ECO:0000256" key="1">
    <source>
        <dbReference type="ARBA" id="ARBA00022574"/>
    </source>
</evidence>
<keyword evidence="5" id="KW-1185">Reference proteome</keyword>
<dbReference type="Gene3D" id="2.130.10.10">
    <property type="entry name" value="YVTN repeat-like/Quinoprotein amine dehydrogenase"/>
    <property type="match status" value="1"/>
</dbReference>
<dbReference type="SMART" id="SM00320">
    <property type="entry name" value="WD40"/>
    <property type="match status" value="3"/>
</dbReference>
<name>A0AAW0A2U6_9AGAR</name>
<dbReference type="InterPro" id="IPR001680">
    <property type="entry name" value="WD40_rpt"/>
</dbReference>
<keyword evidence="3" id="KW-0472">Membrane</keyword>
<dbReference type="AlphaFoldDB" id="A0AAW0A2U6"/>
<keyword evidence="2" id="KW-0677">Repeat</keyword>
<evidence type="ECO:0000313" key="4">
    <source>
        <dbReference type="EMBL" id="KAK7000155.1"/>
    </source>
</evidence>
<organism evidence="4 5">
    <name type="scientific">Favolaschia claudopus</name>
    <dbReference type="NCBI Taxonomy" id="2862362"/>
    <lineage>
        <taxon>Eukaryota</taxon>
        <taxon>Fungi</taxon>
        <taxon>Dikarya</taxon>
        <taxon>Basidiomycota</taxon>
        <taxon>Agaricomycotina</taxon>
        <taxon>Agaricomycetes</taxon>
        <taxon>Agaricomycetidae</taxon>
        <taxon>Agaricales</taxon>
        <taxon>Marasmiineae</taxon>
        <taxon>Mycenaceae</taxon>
        <taxon>Favolaschia</taxon>
    </lineage>
</organism>
<proteinExistence type="predicted"/>
<evidence type="ECO:0000256" key="2">
    <source>
        <dbReference type="ARBA" id="ARBA00022737"/>
    </source>
</evidence>
<feature type="transmembrane region" description="Helical" evidence="3">
    <location>
        <begin position="346"/>
        <end position="366"/>
    </location>
</feature>